<dbReference type="EMBL" id="CM017694">
    <property type="protein sequence ID" value="TYH08802.1"/>
    <property type="molecule type" value="Genomic_DNA"/>
</dbReference>
<sequence length="77" mass="8689">MRSQFYLSHLITINQDVSASTSSPLPYTRNEQYIKSQGPPNRTNLRDCSIYQPNHIHGTKRKAKGKFKSGPINVASI</sequence>
<protein>
    <submittedName>
        <fullName evidence="1">Uncharacterized protein</fullName>
    </submittedName>
</protein>
<evidence type="ECO:0000313" key="2">
    <source>
        <dbReference type="Proteomes" id="UP000323506"/>
    </source>
</evidence>
<name>A0A5D2FTF2_GOSDA</name>
<gene>
    <name evidence="1" type="ORF">ES288_A07G045800v1</name>
</gene>
<keyword evidence="2" id="KW-1185">Reference proteome</keyword>
<accession>A0A5D2FTF2</accession>
<evidence type="ECO:0000313" key="1">
    <source>
        <dbReference type="EMBL" id="TYH08802.1"/>
    </source>
</evidence>
<dbReference type="AlphaFoldDB" id="A0A5D2FTF2"/>
<proteinExistence type="predicted"/>
<reference evidence="1 2" key="1">
    <citation type="submission" date="2019-06" db="EMBL/GenBank/DDBJ databases">
        <title>WGS assembly of Gossypium darwinii.</title>
        <authorList>
            <person name="Chen Z.J."/>
            <person name="Sreedasyam A."/>
            <person name="Ando A."/>
            <person name="Song Q."/>
            <person name="De L."/>
            <person name="Hulse-Kemp A."/>
            <person name="Ding M."/>
            <person name="Ye W."/>
            <person name="Kirkbride R."/>
            <person name="Jenkins J."/>
            <person name="Plott C."/>
            <person name="Lovell J."/>
            <person name="Lin Y.-M."/>
            <person name="Vaughn R."/>
            <person name="Liu B."/>
            <person name="Li W."/>
            <person name="Simpson S."/>
            <person name="Scheffler B."/>
            <person name="Saski C."/>
            <person name="Grover C."/>
            <person name="Hu G."/>
            <person name="Conover J."/>
            <person name="Carlson J."/>
            <person name="Shu S."/>
            <person name="Boston L."/>
            <person name="Williams M."/>
            <person name="Peterson D."/>
            <person name="Mcgee K."/>
            <person name="Jones D."/>
            <person name="Wendel J."/>
            <person name="Stelly D."/>
            <person name="Grimwood J."/>
            <person name="Schmutz J."/>
        </authorList>
    </citation>
    <scope>NUCLEOTIDE SEQUENCE [LARGE SCALE GENOMIC DNA]</scope>
    <source>
        <strain evidence="1">1808015.09</strain>
    </source>
</reference>
<organism evidence="1 2">
    <name type="scientific">Gossypium darwinii</name>
    <name type="common">Darwin's cotton</name>
    <name type="synonym">Gossypium barbadense var. darwinii</name>
    <dbReference type="NCBI Taxonomy" id="34276"/>
    <lineage>
        <taxon>Eukaryota</taxon>
        <taxon>Viridiplantae</taxon>
        <taxon>Streptophyta</taxon>
        <taxon>Embryophyta</taxon>
        <taxon>Tracheophyta</taxon>
        <taxon>Spermatophyta</taxon>
        <taxon>Magnoliopsida</taxon>
        <taxon>eudicotyledons</taxon>
        <taxon>Gunneridae</taxon>
        <taxon>Pentapetalae</taxon>
        <taxon>rosids</taxon>
        <taxon>malvids</taxon>
        <taxon>Malvales</taxon>
        <taxon>Malvaceae</taxon>
        <taxon>Malvoideae</taxon>
        <taxon>Gossypium</taxon>
    </lineage>
</organism>
<dbReference type="Proteomes" id="UP000323506">
    <property type="component" value="Chromosome A07"/>
</dbReference>